<evidence type="ECO:0000259" key="11">
    <source>
        <dbReference type="PROSITE" id="PS52015"/>
    </source>
</evidence>
<gene>
    <name evidence="12" type="ORF">FAES_4734</name>
</gene>
<feature type="chain" id="PRO_5003630557" evidence="10">
    <location>
        <begin position="27"/>
        <end position="144"/>
    </location>
</feature>
<dbReference type="NCBIfam" id="TIGR01352">
    <property type="entry name" value="tonB_Cterm"/>
    <property type="match status" value="1"/>
</dbReference>
<name>I0KF30_9BACT</name>
<evidence type="ECO:0000256" key="6">
    <source>
        <dbReference type="ARBA" id="ARBA00022692"/>
    </source>
</evidence>
<evidence type="ECO:0000256" key="9">
    <source>
        <dbReference type="ARBA" id="ARBA00023136"/>
    </source>
</evidence>
<evidence type="ECO:0000256" key="2">
    <source>
        <dbReference type="ARBA" id="ARBA00006555"/>
    </source>
</evidence>
<keyword evidence="3" id="KW-0813">Transport</keyword>
<dbReference type="GO" id="GO:0031992">
    <property type="term" value="F:energy transducer activity"/>
    <property type="evidence" value="ECO:0007669"/>
    <property type="project" value="TreeGrafter"/>
</dbReference>
<dbReference type="InterPro" id="IPR037682">
    <property type="entry name" value="TonB_C"/>
</dbReference>
<keyword evidence="6" id="KW-0812">Transmembrane</keyword>
<dbReference type="Gene3D" id="3.30.1150.10">
    <property type="match status" value="1"/>
</dbReference>
<proteinExistence type="inferred from homology"/>
<evidence type="ECO:0000256" key="4">
    <source>
        <dbReference type="ARBA" id="ARBA00022475"/>
    </source>
</evidence>
<keyword evidence="4" id="KW-1003">Cell membrane</keyword>
<evidence type="ECO:0000256" key="5">
    <source>
        <dbReference type="ARBA" id="ARBA00022519"/>
    </source>
</evidence>
<keyword evidence="10" id="KW-0732">Signal</keyword>
<dbReference type="STRING" id="1166018.FAES_4734"/>
<dbReference type="PATRIC" id="fig|1166018.3.peg.1702"/>
<dbReference type="PROSITE" id="PS52015">
    <property type="entry name" value="TONB_CTD"/>
    <property type="match status" value="1"/>
</dbReference>
<dbReference type="InterPro" id="IPR051045">
    <property type="entry name" value="TonB-dependent_transducer"/>
</dbReference>
<dbReference type="RefSeq" id="WP_015333832.1">
    <property type="nucleotide sequence ID" value="NC_020054.1"/>
</dbReference>
<dbReference type="SUPFAM" id="SSF74653">
    <property type="entry name" value="TolA/TonB C-terminal domain"/>
    <property type="match status" value="1"/>
</dbReference>
<evidence type="ECO:0000256" key="7">
    <source>
        <dbReference type="ARBA" id="ARBA00022927"/>
    </source>
</evidence>
<keyword evidence="8" id="KW-1133">Transmembrane helix</keyword>
<evidence type="ECO:0000256" key="1">
    <source>
        <dbReference type="ARBA" id="ARBA00004383"/>
    </source>
</evidence>
<organism evidence="12 13">
    <name type="scientific">Fibrella aestuarina BUZ 2</name>
    <dbReference type="NCBI Taxonomy" id="1166018"/>
    <lineage>
        <taxon>Bacteria</taxon>
        <taxon>Pseudomonadati</taxon>
        <taxon>Bacteroidota</taxon>
        <taxon>Cytophagia</taxon>
        <taxon>Cytophagales</taxon>
        <taxon>Spirosomataceae</taxon>
        <taxon>Fibrella</taxon>
    </lineage>
</organism>
<keyword evidence="13" id="KW-1185">Reference proteome</keyword>
<dbReference type="Pfam" id="PF03544">
    <property type="entry name" value="TonB_C"/>
    <property type="match status" value="1"/>
</dbReference>
<dbReference type="KEGG" id="fae:FAES_4734"/>
<dbReference type="InterPro" id="IPR006260">
    <property type="entry name" value="TonB/TolA_C"/>
</dbReference>
<keyword evidence="5" id="KW-0997">Cell inner membrane</keyword>
<evidence type="ECO:0000313" key="12">
    <source>
        <dbReference type="EMBL" id="CCH02733.1"/>
    </source>
</evidence>
<accession>I0KF30</accession>
<dbReference type="eggNOG" id="COG0810">
    <property type="taxonomic scope" value="Bacteria"/>
</dbReference>
<keyword evidence="7" id="KW-0653">Protein transport</keyword>
<dbReference type="AlphaFoldDB" id="I0KF30"/>
<evidence type="ECO:0000256" key="3">
    <source>
        <dbReference type="ARBA" id="ARBA00022448"/>
    </source>
</evidence>
<sequence length="144" mass="15737">MNQMIRCRAKAGLRVLLLLAAMPLLQLCRPTDPNPADNAVYTLAEVDQPPMPAGGDSGLNQFLATNLRYPAEAQRARIMGRLVVDFVVTRQGSITDVQVAQRLGGGCDEEAMRVVKLMPNWTPGQKNGQPVNVKTSKPFSFTML</sequence>
<dbReference type="PANTHER" id="PTHR33446:SF2">
    <property type="entry name" value="PROTEIN TONB"/>
    <property type="match status" value="1"/>
</dbReference>
<reference evidence="12 13" key="1">
    <citation type="journal article" date="2012" name="J. Bacteriol.">
        <title>Genome Sequence of Fibrella aestuarina BUZ 2T, a Filamentous Marine Bacterium.</title>
        <authorList>
            <person name="Filippini M."/>
            <person name="Qi W."/>
            <person name="Blom J."/>
            <person name="Goesmann A."/>
            <person name="Smits T.H."/>
            <person name="Bagheri H.C."/>
        </authorList>
    </citation>
    <scope>NUCLEOTIDE SEQUENCE [LARGE SCALE GENOMIC DNA]</scope>
    <source>
        <strain evidence="13">BUZ 2T</strain>
    </source>
</reference>
<dbReference type="GO" id="GO:0055085">
    <property type="term" value="P:transmembrane transport"/>
    <property type="evidence" value="ECO:0007669"/>
    <property type="project" value="InterPro"/>
</dbReference>
<feature type="signal peptide" evidence="10">
    <location>
        <begin position="1"/>
        <end position="26"/>
    </location>
</feature>
<evidence type="ECO:0000313" key="13">
    <source>
        <dbReference type="Proteomes" id="UP000011058"/>
    </source>
</evidence>
<evidence type="ECO:0000256" key="10">
    <source>
        <dbReference type="SAM" id="SignalP"/>
    </source>
</evidence>
<dbReference type="PANTHER" id="PTHR33446">
    <property type="entry name" value="PROTEIN TONB-RELATED"/>
    <property type="match status" value="1"/>
</dbReference>
<dbReference type="HOGENOM" id="CLU_065795_3_2_10"/>
<dbReference type="EMBL" id="HE796683">
    <property type="protein sequence ID" value="CCH02733.1"/>
    <property type="molecule type" value="Genomic_DNA"/>
</dbReference>
<dbReference type="OrthoDB" id="9812355at2"/>
<keyword evidence="9" id="KW-0472">Membrane</keyword>
<dbReference type="Proteomes" id="UP000011058">
    <property type="component" value="Chromosome"/>
</dbReference>
<comment type="similarity">
    <text evidence="2">Belongs to the TonB family.</text>
</comment>
<feature type="domain" description="TonB C-terminal" evidence="11">
    <location>
        <begin position="54"/>
        <end position="144"/>
    </location>
</feature>
<comment type="subcellular location">
    <subcellularLocation>
        <location evidence="1">Cell inner membrane</location>
        <topology evidence="1">Single-pass membrane protein</topology>
        <orientation evidence="1">Periplasmic side</orientation>
    </subcellularLocation>
</comment>
<protein>
    <submittedName>
        <fullName evidence="12">TonB family protein</fullName>
    </submittedName>
</protein>
<dbReference type="GO" id="GO:0015031">
    <property type="term" value="P:protein transport"/>
    <property type="evidence" value="ECO:0007669"/>
    <property type="project" value="UniProtKB-KW"/>
</dbReference>
<evidence type="ECO:0000256" key="8">
    <source>
        <dbReference type="ARBA" id="ARBA00022989"/>
    </source>
</evidence>
<dbReference type="GO" id="GO:0098797">
    <property type="term" value="C:plasma membrane protein complex"/>
    <property type="evidence" value="ECO:0007669"/>
    <property type="project" value="TreeGrafter"/>
</dbReference>